<dbReference type="OrthoDB" id="4850135at2759"/>
<evidence type="ECO:0000259" key="2">
    <source>
        <dbReference type="Pfam" id="PF06985"/>
    </source>
</evidence>
<dbReference type="PANTHER" id="PTHR24148:SF81">
    <property type="entry name" value="HETEROKARYON INCOMPATIBILITY DOMAIN-CONTAINING PROTEIN"/>
    <property type="match status" value="1"/>
</dbReference>
<reference evidence="3" key="1">
    <citation type="submission" date="2019-06" db="EMBL/GenBank/DDBJ databases">
        <authorList>
            <person name="Gan P."/>
            <person name="Shirasu K."/>
        </authorList>
    </citation>
    <scope>NUCLEOTIDE SEQUENCE [LARGE SCALE GENOMIC DNA]</scope>
    <source>
        <strain evidence="3">CAD2</strain>
    </source>
</reference>
<dbReference type="Pfam" id="PF06985">
    <property type="entry name" value="HET"/>
    <property type="match status" value="1"/>
</dbReference>
<gene>
    <name evidence="3" type="ORF">CGCSCA2_v008864</name>
</gene>
<sequence>MADRPETSSSAVSRSLEQPLRADFDLCWPSSLSFVDDASREDGLTGVASTTRLKVPDNTDKNFASIIGEDSNTGDDYGFGKPKTPLYEPLYGRKIRLLKLLPGKYHDPLRCKLQTVDLQFKPEYEALSYTWADPNGDSSLSQKIYVGMRHDILFITANCANALRRLRFPSWSRDLWVDAICIDQHNTHERSHQVGIMRYIYATAERVIIYLGEDAEDAKLEASVPWKYENHGNTLDLSTDLRKQPYFTRVWVIQEVASARSAWILLGSKGARWEDFLKPPNTGDEDYRVTCISNYDLLTAHHPWLLLFAQPKHRDLRELWDLLSATALCQASDPRDKVFALLGLFIGSSDAGLVPDYSLSLSQVLTGLTAFMFGQHPDFWPTMFAMANSRSLNDMPNWAIDWLNPTGETGLALLKSLPSVSGSHENISLDPANDNAARFCIDGALVLKGVPLFSLIDCVVEPVEASLPGYLAGIRHSPASSDSVRETLLGKSKWARRGDKVYAMAGLQNEFLILRPLECERKQSFVGICKNTFYTEPAGELVVLLERRRALLFSAWNEILDHSSADWLTEQAWNYAKSVCGLIKEYWQAWVERLEGGGSDGSSPRLRSEPRDDGSAAHVLDPTASKNPLLGLRDALEEERCRRDQLYNGCTKPHLGDSYFVHAKSNVPGRRDQLEVNLANFLSPVCRQYTLDRDLTDADMVPENRGDPESVSHWPPSGYMNHQVMDGFWRQLGHVLRSEISYHASGYESAANYLQRLSGQKLTHKSRDFDALVRYYEAGNRLSPRPKEEEKRDDDAFLLWIRNSMELDPCGHWFPEWHFSDNVPETWVDIFCETWDWLTLRPGLVSHEPLSPMLFKRNTDEGGMRTKSFEGKPGAGGLTVGREFEDRAWGALKQLVDKTEALLLPLEEAFTKPGGVATCANKTEEMKWEDVYIV</sequence>
<evidence type="ECO:0000313" key="3">
    <source>
        <dbReference type="EMBL" id="KAF4855828.1"/>
    </source>
</evidence>
<proteinExistence type="predicted"/>
<evidence type="ECO:0000313" key="4">
    <source>
        <dbReference type="Proteomes" id="UP000711996"/>
    </source>
</evidence>
<dbReference type="InterPro" id="IPR010730">
    <property type="entry name" value="HET"/>
</dbReference>
<comment type="caution">
    <text evidence="3">The sequence shown here is derived from an EMBL/GenBank/DDBJ whole genome shotgun (WGS) entry which is preliminary data.</text>
</comment>
<dbReference type="InterPro" id="IPR052895">
    <property type="entry name" value="HetReg/Transcr_Mod"/>
</dbReference>
<dbReference type="Proteomes" id="UP000711996">
    <property type="component" value="Unassembled WGS sequence"/>
</dbReference>
<dbReference type="AlphaFoldDB" id="A0A9P5EP00"/>
<organism evidence="3 4">
    <name type="scientific">Colletotrichum siamense</name>
    <name type="common">Anthracnose fungus</name>
    <dbReference type="NCBI Taxonomy" id="690259"/>
    <lineage>
        <taxon>Eukaryota</taxon>
        <taxon>Fungi</taxon>
        <taxon>Dikarya</taxon>
        <taxon>Ascomycota</taxon>
        <taxon>Pezizomycotina</taxon>
        <taxon>Sordariomycetes</taxon>
        <taxon>Hypocreomycetidae</taxon>
        <taxon>Glomerellales</taxon>
        <taxon>Glomerellaceae</taxon>
        <taxon>Colletotrichum</taxon>
        <taxon>Colletotrichum gloeosporioides species complex</taxon>
    </lineage>
</organism>
<dbReference type="EMBL" id="QPMT01000029">
    <property type="protein sequence ID" value="KAF4855828.1"/>
    <property type="molecule type" value="Genomic_DNA"/>
</dbReference>
<dbReference type="PANTHER" id="PTHR24148">
    <property type="entry name" value="ANKYRIN REPEAT DOMAIN-CONTAINING PROTEIN 39 HOMOLOG-RELATED"/>
    <property type="match status" value="1"/>
</dbReference>
<keyword evidence="4" id="KW-1185">Reference proteome</keyword>
<protein>
    <submittedName>
        <fullName evidence="3">Heterokaryon incompatibility protein 6, OR allele</fullName>
    </submittedName>
</protein>
<evidence type="ECO:0000256" key="1">
    <source>
        <dbReference type="SAM" id="MobiDB-lite"/>
    </source>
</evidence>
<feature type="compositionally biased region" description="Basic and acidic residues" evidence="1">
    <location>
        <begin position="606"/>
        <end position="615"/>
    </location>
</feature>
<feature type="domain" description="Heterokaryon incompatibility" evidence="2">
    <location>
        <begin position="124"/>
        <end position="255"/>
    </location>
</feature>
<accession>A0A9P5EP00</accession>
<name>A0A9P5EP00_COLSI</name>
<feature type="region of interest" description="Disordered" evidence="1">
    <location>
        <begin position="597"/>
        <end position="626"/>
    </location>
</feature>